<evidence type="ECO:0000256" key="1">
    <source>
        <dbReference type="SAM" id="MobiDB-lite"/>
    </source>
</evidence>
<feature type="transmembrane region" description="Helical" evidence="2">
    <location>
        <begin position="585"/>
        <end position="605"/>
    </location>
</feature>
<feature type="compositionally biased region" description="Low complexity" evidence="1">
    <location>
        <begin position="560"/>
        <end position="577"/>
    </location>
</feature>
<reference evidence="3" key="2">
    <citation type="submission" date="2021-04" db="EMBL/GenBank/DDBJ databases">
        <authorList>
            <person name="Gilroy R."/>
        </authorList>
    </citation>
    <scope>NUCLEOTIDE SEQUENCE</scope>
    <source>
        <strain evidence="3">CHK188-11489</strain>
    </source>
</reference>
<name>A0A9D2FII8_9FIRM</name>
<keyword evidence="2" id="KW-0812">Transmembrane</keyword>
<sequence>MTITGNDNDKGTSTYGGGIYNSGSSAELTLPRNAIIYNNHAKNPSINSSAGDDIFNNTTAIITFGQVGSDWMLDDCATVTCPAGGKIDGWYDDSANEVSEDGNVTSYNRWNAHDGDGIYHVEKYSTFTDGVTTVSGTLSLKAAHGASATLQPADITIYMGGRDGYDGVLGNGEAQSSNSLPTPGFYFTLPADLNQVLSNALGKDPATAIDLSGLVTVTATGDDGKARTWKLERYGVEGGSSTAIVDEASGLERFIYKIVPMETGQAPVRVQFTDKETGWTATSDNFTPDTALHNEYTMELYTGGVNPNSITMEFTLPEKKGGQTYTCGYDQENSKSGTLTVRYANNDALIIDAVEDMDAAIANEDEMFYVEADSDQSFFINEQDTAGTGEDTHKTGVEVDFTDVSLLADDIITQERADALYDRAEQAAESAGLENVNMFAKYFDLVDKENGNAWLTPADGETVTVYWPYPAGTDKNTEFKLYHFEGLDREMQVEDVEQEVYDAKMVDMTITKGETGITFETGSFSPFVLAWENPAEQPSGGSGSEENPAPTATPQPTPAPAEAEPVAAPAPAAATVPQTGDDMPVALLGVSAAGAAVVFVALLAVRKRRHGQD</sequence>
<reference evidence="3" key="1">
    <citation type="journal article" date="2021" name="PeerJ">
        <title>Extensive microbial diversity within the chicken gut microbiome revealed by metagenomics and culture.</title>
        <authorList>
            <person name="Gilroy R."/>
            <person name="Ravi A."/>
            <person name="Getino M."/>
            <person name="Pursley I."/>
            <person name="Horton D.L."/>
            <person name="Alikhan N.F."/>
            <person name="Baker D."/>
            <person name="Gharbi K."/>
            <person name="Hall N."/>
            <person name="Watson M."/>
            <person name="Adriaenssens E.M."/>
            <person name="Foster-Nyarko E."/>
            <person name="Jarju S."/>
            <person name="Secka A."/>
            <person name="Antonio M."/>
            <person name="Oren A."/>
            <person name="Chaudhuri R.R."/>
            <person name="La Ragione R."/>
            <person name="Hildebrand F."/>
            <person name="Pallen M.J."/>
        </authorList>
    </citation>
    <scope>NUCLEOTIDE SEQUENCE</scope>
    <source>
        <strain evidence="3">CHK188-11489</strain>
    </source>
</reference>
<organism evidence="3 4">
    <name type="scientific">Candidatus Gemmiger avistercoris</name>
    <dbReference type="NCBI Taxonomy" id="2838606"/>
    <lineage>
        <taxon>Bacteria</taxon>
        <taxon>Bacillati</taxon>
        <taxon>Bacillota</taxon>
        <taxon>Clostridia</taxon>
        <taxon>Eubacteriales</taxon>
        <taxon>Gemmiger</taxon>
    </lineage>
</organism>
<dbReference type="Proteomes" id="UP000824105">
    <property type="component" value="Unassembled WGS sequence"/>
</dbReference>
<gene>
    <name evidence="3" type="ORF">H9724_00830</name>
</gene>
<protein>
    <submittedName>
        <fullName evidence="3">Uncharacterized protein</fullName>
    </submittedName>
</protein>
<evidence type="ECO:0000256" key="2">
    <source>
        <dbReference type="SAM" id="Phobius"/>
    </source>
</evidence>
<evidence type="ECO:0000313" key="3">
    <source>
        <dbReference type="EMBL" id="HIZ61305.1"/>
    </source>
</evidence>
<evidence type="ECO:0000313" key="4">
    <source>
        <dbReference type="Proteomes" id="UP000824105"/>
    </source>
</evidence>
<dbReference type="EMBL" id="DXBF01000008">
    <property type="protein sequence ID" value="HIZ61305.1"/>
    <property type="molecule type" value="Genomic_DNA"/>
</dbReference>
<proteinExistence type="predicted"/>
<comment type="caution">
    <text evidence="3">The sequence shown here is derived from an EMBL/GenBank/DDBJ whole genome shotgun (WGS) entry which is preliminary data.</text>
</comment>
<feature type="region of interest" description="Disordered" evidence="1">
    <location>
        <begin position="533"/>
        <end position="577"/>
    </location>
</feature>
<dbReference type="AlphaFoldDB" id="A0A9D2FII8"/>
<accession>A0A9D2FII8</accession>
<keyword evidence="2" id="KW-1133">Transmembrane helix</keyword>
<keyword evidence="2" id="KW-0472">Membrane</keyword>